<dbReference type="RefSeq" id="WP_092411009.1">
    <property type="nucleotide sequence ID" value="NZ_FOVF01000053.1"/>
</dbReference>
<evidence type="ECO:0000313" key="1">
    <source>
        <dbReference type="EMBL" id="SFN70421.1"/>
    </source>
</evidence>
<dbReference type="Proteomes" id="UP000198575">
    <property type="component" value="Unassembled WGS sequence"/>
</dbReference>
<organism evidence="1 2">
    <name type="scientific">Dokdonella immobilis</name>
    <dbReference type="NCBI Taxonomy" id="578942"/>
    <lineage>
        <taxon>Bacteria</taxon>
        <taxon>Pseudomonadati</taxon>
        <taxon>Pseudomonadota</taxon>
        <taxon>Gammaproteobacteria</taxon>
        <taxon>Lysobacterales</taxon>
        <taxon>Rhodanobacteraceae</taxon>
        <taxon>Dokdonella</taxon>
    </lineage>
</organism>
<evidence type="ECO:0000313" key="2">
    <source>
        <dbReference type="Proteomes" id="UP000198575"/>
    </source>
</evidence>
<name>A0A1I5B759_9GAMM</name>
<dbReference type="STRING" id="578942.SAMN05216289_1539"/>
<accession>A0A1I5B759</accession>
<proteinExistence type="predicted"/>
<gene>
    <name evidence="1" type="ORF">SAMN05216289_1539</name>
</gene>
<dbReference type="AlphaFoldDB" id="A0A1I5B759"/>
<protein>
    <submittedName>
        <fullName evidence="1">Uncharacterized protein</fullName>
    </submittedName>
</protein>
<dbReference type="EMBL" id="FOVF01000053">
    <property type="protein sequence ID" value="SFN70421.1"/>
    <property type="molecule type" value="Genomic_DNA"/>
</dbReference>
<keyword evidence="2" id="KW-1185">Reference proteome</keyword>
<sequence>MTRTSGLYIVALTNIEPIAVNAHDLRRAERCIRVNHENCKFGKARDLALRQRAYWRTFGRAVVRFRPIALLDRIDEAEREVLGRLSAWRLRGSTGRRNEWLSGISVDEVERIAWAVLVQSGFEVRGIGLAAWQGLAGAGPEALNRSAT</sequence>
<reference evidence="1 2" key="1">
    <citation type="submission" date="2016-10" db="EMBL/GenBank/DDBJ databases">
        <authorList>
            <person name="de Groot N.N."/>
        </authorList>
    </citation>
    <scope>NUCLEOTIDE SEQUENCE [LARGE SCALE GENOMIC DNA]</scope>
    <source>
        <strain evidence="1 2">CGMCC 1.7659</strain>
    </source>
</reference>